<keyword evidence="1" id="KW-0732">Signal</keyword>
<sequence length="275" mass="31637">MKLSKVSICFVLKIFIIISMKVEESMTDLINFSQIEDWKLLNPLASEGHFASDVTQKKILKTALPIIAKKYFTGQLILESVVVDSAVMENFHPPENNSYFFVKAVIGETYCPVIKNVNYDVDYKNKECFKQNKAASLKLCTIHIFYELRTEKFGDNVIKCWEMNNVDVGDGFFNDQVLEAAQTEINKQVLHSDDMLLVILKSEKASYIFLNNSEISYNKIFYLKLEVENCLKIDYDLEGYCFSSEVNDESLICSGEIDFASKKSDLYKDYTFNCE</sequence>
<gene>
    <name evidence="2" type="ORF">G9C98_007458</name>
</gene>
<dbReference type="OrthoDB" id="10316187at2759"/>
<comment type="caution">
    <text evidence="2">The sequence shown here is derived from an EMBL/GenBank/DDBJ whole genome shotgun (WGS) entry which is preliminary data.</text>
</comment>
<name>A0A8J5UNY9_9HYME</name>
<organism evidence="2 3">
    <name type="scientific">Cotesia typhae</name>
    <dbReference type="NCBI Taxonomy" id="2053667"/>
    <lineage>
        <taxon>Eukaryota</taxon>
        <taxon>Metazoa</taxon>
        <taxon>Ecdysozoa</taxon>
        <taxon>Arthropoda</taxon>
        <taxon>Hexapoda</taxon>
        <taxon>Insecta</taxon>
        <taxon>Pterygota</taxon>
        <taxon>Neoptera</taxon>
        <taxon>Endopterygota</taxon>
        <taxon>Hymenoptera</taxon>
        <taxon>Apocrita</taxon>
        <taxon>Ichneumonoidea</taxon>
        <taxon>Braconidae</taxon>
        <taxon>Microgastrinae</taxon>
        <taxon>Cotesia</taxon>
    </lineage>
</organism>
<dbReference type="Proteomes" id="UP000729913">
    <property type="component" value="Unassembled WGS sequence"/>
</dbReference>
<reference evidence="2" key="2">
    <citation type="submission" date="2021-04" db="EMBL/GenBank/DDBJ databases">
        <title>Genome-wide patterns of bracovirus chromosomal integration into multiple host tissues during parasitism.</title>
        <authorList>
            <person name="Chebbi M.A.C."/>
        </authorList>
    </citation>
    <scope>NUCLEOTIDE SEQUENCE</scope>
    <source>
        <tissue evidence="2">Whole body</tissue>
    </source>
</reference>
<dbReference type="EMBL" id="JAAOIC020000067">
    <property type="protein sequence ID" value="KAG8034382.1"/>
    <property type="molecule type" value="Genomic_DNA"/>
</dbReference>
<protein>
    <submittedName>
        <fullName evidence="2">Uncharacterized protein</fullName>
    </submittedName>
</protein>
<accession>A0A8J5UNY9</accession>
<feature type="chain" id="PRO_5035243946" evidence="1">
    <location>
        <begin position="28"/>
        <end position="275"/>
    </location>
</feature>
<evidence type="ECO:0000313" key="3">
    <source>
        <dbReference type="Proteomes" id="UP000729913"/>
    </source>
</evidence>
<evidence type="ECO:0000313" key="2">
    <source>
        <dbReference type="EMBL" id="KAG8034382.1"/>
    </source>
</evidence>
<reference evidence="2" key="1">
    <citation type="submission" date="2020-03" db="EMBL/GenBank/DDBJ databases">
        <authorList>
            <person name="Chebbi M.A."/>
            <person name="Drezen J.M."/>
        </authorList>
    </citation>
    <scope>NUCLEOTIDE SEQUENCE</scope>
    <source>
        <tissue evidence="2">Whole body</tissue>
    </source>
</reference>
<evidence type="ECO:0000256" key="1">
    <source>
        <dbReference type="SAM" id="SignalP"/>
    </source>
</evidence>
<keyword evidence="3" id="KW-1185">Reference proteome</keyword>
<dbReference type="AlphaFoldDB" id="A0A8J5UNY9"/>
<proteinExistence type="predicted"/>
<feature type="signal peptide" evidence="1">
    <location>
        <begin position="1"/>
        <end position="27"/>
    </location>
</feature>